<accession>A0A1G2QAX9</accession>
<reference evidence="2 3" key="1">
    <citation type="journal article" date="2016" name="Nat. Commun.">
        <title>Thousands of microbial genomes shed light on interconnected biogeochemical processes in an aquifer system.</title>
        <authorList>
            <person name="Anantharaman K."/>
            <person name="Brown C.T."/>
            <person name="Hug L.A."/>
            <person name="Sharon I."/>
            <person name="Castelle C.J."/>
            <person name="Probst A.J."/>
            <person name="Thomas B.C."/>
            <person name="Singh A."/>
            <person name="Wilkins M.J."/>
            <person name="Karaoz U."/>
            <person name="Brodie E.L."/>
            <person name="Williams K.H."/>
            <person name="Hubbard S.S."/>
            <person name="Banfield J.F."/>
        </authorList>
    </citation>
    <scope>NUCLEOTIDE SEQUENCE [LARGE SCALE GENOMIC DNA]</scope>
</reference>
<evidence type="ECO:0000313" key="3">
    <source>
        <dbReference type="Proteomes" id="UP000176494"/>
    </source>
</evidence>
<proteinExistence type="predicted"/>
<name>A0A1G2QAX9_9BACT</name>
<protein>
    <submittedName>
        <fullName evidence="2">Uncharacterized protein</fullName>
    </submittedName>
</protein>
<comment type="caution">
    <text evidence="2">The sequence shown here is derived from an EMBL/GenBank/DDBJ whole genome shotgun (WGS) entry which is preliminary data.</text>
</comment>
<feature type="region of interest" description="Disordered" evidence="1">
    <location>
        <begin position="1"/>
        <end position="26"/>
    </location>
</feature>
<dbReference type="EMBL" id="MHTG01000021">
    <property type="protein sequence ID" value="OHA57111.1"/>
    <property type="molecule type" value="Genomic_DNA"/>
</dbReference>
<organism evidence="2 3">
    <name type="scientific">Candidatus Vogelbacteria bacterium GWA1_51_14</name>
    <dbReference type="NCBI Taxonomy" id="1802435"/>
    <lineage>
        <taxon>Bacteria</taxon>
        <taxon>Candidatus Vogeliibacteriota</taxon>
    </lineage>
</organism>
<dbReference type="Proteomes" id="UP000176494">
    <property type="component" value="Unassembled WGS sequence"/>
</dbReference>
<sequence length="115" mass="13101">MAEVMPGGNQQRQQKRGWRMKTQMYPKNGVIRHSERGEITFGPALLVEFEGQAIVFAHCKDEKGTHYIVIPGARIAEEGGQILTKPLSQEEKGRFTPTIFFNPQNPKNGLVHFWH</sequence>
<evidence type="ECO:0000256" key="1">
    <source>
        <dbReference type="SAM" id="MobiDB-lite"/>
    </source>
</evidence>
<gene>
    <name evidence="2" type="ORF">A2114_00800</name>
</gene>
<evidence type="ECO:0000313" key="2">
    <source>
        <dbReference type="EMBL" id="OHA57111.1"/>
    </source>
</evidence>
<dbReference type="AlphaFoldDB" id="A0A1G2QAX9"/>
<dbReference type="STRING" id="1802435.A2114_00800"/>